<dbReference type="PROSITE" id="PS00903">
    <property type="entry name" value="CYT_DCMP_DEAMINASES_1"/>
    <property type="match status" value="1"/>
</dbReference>
<evidence type="ECO:0000256" key="11">
    <source>
        <dbReference type="ARBA" id="ARBA00049558"/>
    </source>
</evidence>
<evidence type="ECO:0000256" key="6">
    <source>
        <dbReference type="ARBA" id="ARBA00022723"/>
    </source>
</evidence>
<evidence type="ECO:0000256" key="13">
    <source>
        <dbReference type="PIRSR" id="PIRSR606262-2"/>
    </source>
</evidence>
<dbReference type="RefSeq" id="WP_189539515.1">
    <property type="nucleotide sequence ID" value="NZ_BMZD01000002.1"/>
</dbReference>
<dbReference type="PROSITE" id="PS51747">
    <property type="entry name" value="CYT_DCMP_DEAMINASES_2"/>
    <property type="match status" value="1"/>
</dbReference>
<reference evidence="17" key="2">
    <citation type="submission" date="2020-09" db="EMBL/GenBank/DDBJ databases">
        <authorList>
            <person name="Sun Q."/>
            <person name="Kim S."/>
        </authorList>
    </citation>
    <scope>NUCLEOTIDE SEQUENCE</scope>
    <source>
        <strain evidence="17">KCTC 32422</strain>
    </source>
</reference>
<dbReference type="NCBIfam" id="NF004064">
    <property type="entry name" value="PRK05578.1"/>
    <property type="match status" value="1"/>
</dbReference>
<feature type="binding site" evidence="14">
    <location>
        <position position="55"/>
    </location>
    <ligand>
        <name>Zn(2+)</name>
        <dbReference type="ChEBI" id="CHEBI:29105"/>
        <note>catalytic</note>
    </ligand>
</feature>
<organism evidence="17 18">
    <name type="scientific">Novosphingobium arvoryzae</name>
    <dbReference type="NCBI Taxonomy" id="1256514"/>
    <lineage>
        <taxon>Bacteria</taxon>
        <taxon>Pseudomonadati</taxon>
        <taxon>Pseudomonadota</taxon>
        <taxon>Alphaproteobacteria</taxon>
        <taxon>Sphingomonadales</taxon>
        <taxon>Sphingomonadaceae</taxon>
        <taxon>Novosphingobium</taxon>
    </lineage>
</organism>
<evidence type="ECO:0000256" key="3">
    <source>
        <dbReference type="ARBA" id="ARBA00006576"/>
    </source>
</evidence>
<proteinExistence type="inferred from homology"/>
<reference evidence="17" key="1">
    <citation type="journal article" date="2014" name="Int. J. Syst. Evol. Microbiol.">
        <title>Complete genome sequence of Corynebacterium casei LMG S-19264T (=DSM 44701T), isolated from a smear-ripened cheese.</title>
        <authorList>
            <consortium name="US DOE Joint Genome Institute (JGI-PGF)"/>
            <person name="Walter F."/>
            <person name="Albersmeier A."/>
            <person name="Kalinowski J."/>
            <person name="Ruckert C."/>
        </authorList>
    </citation>
    <scope>NUCLEOTIDE SEQUENCE</scope>
    <source>
        <strain evidence="17">KCTC 32422</strain>
    </source>
</reference>
<evidence type="ECO:0000256" key="7">
    <source>
        <dbReference type="ARBA" id="ARBA00022801"/>
    </source>
</evidence>
<keyword evidence="8 14" id="KW-0862">Zinc</keyword>
<dbReference type="Pfam" id="PF00383">
    <property type="entry name" value="dCMP_cyt_deam_1"/>
    <property type="match status" value="1"/>
</dbReference>
<dbReference type="CDD" id="cd01283">
    <property type="entry name" value="cytidine_deaminase"/>
    <property type="match status" value="1"/>
</dbReference>
<evidence type="ECO:0000256" key="1">
    <source>
        <dbReference type="ARBA" id="ARBA00001947"/>
    </source>
</evidence>
<evidence type="ECO:0000256" key="4">
    <source>
        <dbReference type="ARBA" id="ARBA00012783"/>
    </source>
</evidence>
<dbReference type="Gene3D" id="3.40.140.10">
    <property type="entry name" value="Cytidine Deaminase, domain 2"/>
    <property type="match status" value="1"/>
</dbReference>
<sequence>MTIDRDTLIAAARAAATSAYAPYSNFHVGAALSFADGSVVTGANVENASYGLTLCAETVAVGKALSEDWRGALEAVAVIGGKAGGVGAGAPVTPCGRCRQMLNEVAALGASDPTVWCVGQDEVLELRLSELLPHAFGPDSLA</sequence>
<evidence type="ECO:0000256" key="12">
    <source>
        <dbReference type="PIRSR" id="PIRSR606262-1"/>
    </source>
</evidence>
<evidence type="ECO:0000313" key="18">
    <source>
        <dbReference type="Proteomes" id="UP000634139"/>
    </source>
</evidence>
<feature type="active site" description="Proton donor" evidence="12">
    <location>
        <position position="57"/>
    </location>
</feature>
<keyword evidence="18" id="KW-1185">Reference proteome</keyword>
<dbReference type="Proteomes" id="UP000634139">
    <property type="component" value="Unassembled WGS sequence"/>
</dbReference>
<name>A0A918VEW8_9SPHN</name>
<dbReference type="EC" id="3.5.4.5" evidence="4 15"/>
<dbReference type="PANTHER" id="PTHR11644">
    <property type="entry name" value="CYTIDINE DEAMINASE"/>
    <property type="match status" value="1"/>
</dbReference>
<dbReference type="InterPro" id="IPR006262">
    <property type="entry name" value="Cyt_deam_tetra"/>
</dbReference>
<protein>
    <recommendedName>
        <fullName evidence="5 15">Cytidine deaminase</fullName>
        <ecNumber evidence="4 15">3.5.4.5</ecNumber>
    </recommendedName>
    <alternativeName>
        <fullName evidence="9 15">Cytidine aminohydrolase</fullName>
    </alternativeName>
</protein>
<feature type="binding site" evidence="14">
    <location>
        <position position="95"/>
    </location>
    <ligand>
        <name>Zn(2+)</name>
        <dbReference type="ChEBI" id="CHEBI:29105"/>
        <note>catalytic</note>
    </ligand>
</feature>
<dbReference type="EMBL" id="BMZD01000002">
    <property type="protein sequence ID" value="GGZ93712.1"/>
    <property type="molecule type" value="Genomic_DNA"/>
</dbReference>
<dbReference type="SUPFAM" id="SSF53927">
    <property type="entry name" value="Cytidine deaminase-like"/>
    <property type="match status" value="1"/>
</dbReference>
<evidence type="ECO:0000256" key="15">
    <source>
        <dbReference type="RuleBase" id="RU364006"/>
    </source>
</evidence>
<dbReference type="AlphaFoldDB" id="A0A918VEW8"/>
<dbReference type="InterPro" id="IPR002125">
    <property type="entry name" value="CMP_dCMP_dom"/>
</dbReference>
<comment type="function">
    <text evidence="2 15">This enzyme scavenges exogenous and endogenous cytidine and 2'-deoxycytidine for UMP synthesis.</text>
</comment>
<keyword evidence="6 14" id="KW-0479">Metal-binding</keyword>
<evidence type="ECO:0000256" key="2">
    <source>
        <dbReference type="ARBA" id="ARBA00003949"/>
    </source>
</evidence>
<feature type="binding site" evidence="14">
    <location>
        <position position="98"/>
    </location>
    <ligand>
        <name>Zn(2+)</name>
        <dbReference type="ChEBI" id="CHEBI:29105"/>
        <note>catalytic</note>
    </ligand>
</feature>
<dbReference type="InterPro" id="IPR016192">
    <property type="entry name" value="APOBEC/CMP_deaminase_Zn-bd"/>
</dbReference>
<comment type="similarity">
    <text evidence="3 15">Belongs to the cytidine and deoxycytidylate deaminase family.</text>
</comment>
<comment type="cofactor">
    <cofactor evidence="1 14 15">
        <name>Zn(2+)</name>
        <dbReference type="ChEBI" id="CHEBI:29105"/>
    </cofactor>
</comment>
<dbReference type="InterPro" id="IPR050202">
    <property type="entry name" value="Cyt/Deoxycyt_deaminase"/>
</dbReference>
<evidence type="ECO:0000256" key="5">
    <source>
        <dbReference type="ARBA" id="ARBA00018266"/>
    </source>
</evidence>
<dbReference type="GO" id="GO:0055086">
    <property type="term" value="P:nucleobase-containing small molecule metabolic process"/>
    <property type="evidence" value="ECO:0007669"/>
    <property type="project" value="UniProtKB-ARBA"/>
</dbReference>
<accession>A0A918VEW8</accession>
<dbReference type="GO" id="GO:0008270">
    <property type="term" value="F:zinc ion binding"/>
    <property type="evidence" value="ECO:0007669"/>
    <property type="project" value="UniProtKB-UniRule"/>
</dbReference>
<dbReference type="PANTHER" id="PTHR11644:SF2">
    <property type="entry name" value="CYTIDINE DEAMINASE"/>
    <property type="match status" value="1"/>
</dbReference>
<feature type="binding site" evidence="13">
    <location>
        <begin position="44"/>
        <end position="50"/>
    </location>
    <ligand>
        <name>substrate</name>
    </ligand>
</feature>
<comment type="caution">
    <text evidence="17">The sequence shown here is derived from an EMBL/GenBank/DDBJ whole genome shotgun (WGS) entry which is preliminary data.</text>
</comment>
<dbReference type="GO" id="GO:0042802">
    <property type="term" value="F:identical protein binding"/>
    <property type="evidence" value="ECO:0007669"/>
    <property type="project" value="UniProtKB-ARBA"/>
</dbReference>
<dbReference type="GO" id="GO:0004126">
    <property type="term" value="F:cytidine deaminase activity"/>
    <property type="evidence" value="ECO:0007669"/>
    <property type="project" value="UniProtKB-UniRule"/>
</dbReference>
<evidence type="ECO:0000259" key="16">
    <source>
        <dbReference type="PROSITE" id="PS51747"/>
    </source>
</evidence>
<keyword evidence="7 15" id="KW-0378">Hydrolase</keyword>
<dbReference type="InterPro" id="IPR016193">
    <property type="entry name" value="Cytidine_deaminase-like"/>
</dbReference>
<evidence type="ECO:0000313" key="17">
    <source>
        <dbReference type="EMBL" id="GGZ93712.1"/>
    </source>
</evidence>
<evidence type="ECO:0000256" key="10">
    <source>
        <dbReference type="ARBA" id="ARBA00049252"/>
    </source>
</evidence>
<feature type="domain" description="CMP/dCMP-type deaminase" evidence="16">
    <location>
        <begin position="3"/>
        <end position="139"/>
    </location>
</feature>
<comment type="catalytic activity">
    <reaction evidence="10 15">
        <text>2'-deoxycytidine + H2O + H(+) = 2'-deoxyuridine + NH4(+)</text>
        <dbReference type="Rhea" id="RHEA:13433"/>
        <dbReference type="ChEBI" id="CHEBI:15377"/>
        <dbReference type="ChEBI" id="CHEBI:15378"/>
        <dbReference type="ChEBI" id="CHEBI:15698"/>
        <dbReference type="ChEBI" id="CHEBI:16450"/>
        <dbReference type="ChEBI" id="CHEBI:28938"/>
        <dbReference type="EC" id="3.5.4.5"/>
    </reaction>
</comment>
<evidence type="ECO:0000256" key="14">
    <source>
        <dbReference type="PIRSR" id="PIRSR606262-3"/>
    </source>
</evidence>
<dbReference type="GO" id="GO:0005829">
    <property type="term" value="C:cytosol"/>
    <property type="evidence" value="ECO:0007669"/>
    <property type="project" value="TreeGrafter"/>
</dbReference>
<evidence type="ECO:0000256" key="9">
    <source>
        <dbReference type="ARBA" id="ARBA00032005"/>
    </source>
</evidence>
<gene>
    <name evidence="17" type="primary">cdd</name>
    <name evidence="17" type="ORF">GCM10011617_12050</name>
</gene>
<comment type="catalytic activity">
    <reaction evidence="11 15">
        <text>cytidine + H2O + H(+) = uridine + NH4(+)</text>
        <dbReference type="Rhea" id="RHEA:16069"/>
        <dbReference type="ChEBI" id="CHEBI:15377"/>
        <dbReference type="ChEBI" id="CHEBI:15378"/>
        <dbReference type="ChEBI" id="CHEBI:16704"/>
        <dbReference type="ChEBI" id="CHEBI:17562"/>
        <dbReference type="ChEBI" id="CHEBI:28938"/>
        <dbReference type="EC" id="3.5.4.5"/>
    </reaction>
</comment>
<dbReference type="GO" id="GO:0072527">
    <property type="term" value="P:pyrimidine-containing compound metabolic process"/>
    <property type="evidence" value="ECO:0007669"/>
    <property type="project" value="UniProtKB-ARBA"/>
</dbReference>
<evidence type="ECO:0000256" key="8">
    <source>
        <dbReference type="ARBA" id="ARBA00022833"/>
    </source>
</evidence>
<dbReference type="NCBIfam" id="TIGR01354">
    <property type="entry name" value="cyt_deam_tetra"/>
    <property type="match status" value="1"/>
</dbReference>